<evidence type="ECO:0000256" key="5">
    <source>
        <dbReference type="ARBA" id="ARBA00022576"/>
    </source>
</evidence>
<evidence type="ECO:0000256" key="4">
    <source>
        <dbReference type="ARBA" id="ARBA00022490"/>
    </source>
</evidence>
<name>A0A212LTR4_9FIRM</name>
<comment type="function">
    <text evidence="11">Catalyzes the transfer of the alpha-amino group from S-adenosyl-L-methionine (SAM) to 7-keto-8-aminopelargonic acid (KAPA) to form 7,8-diaminopelargonic acid (DAPA). It is the only aminotransferase known to utilize SAM as an amino donor.</text>
</comment>
<evidence type="ECO:0000256" key="8">
    <source>
        <dbReference type="ARBA" id="ARBA00022756"/>
    </source>
</evidence>
<evidence type="ECO:0000313" key="12">
    <source>
        <dbReference type="EMBL" id="SCM80881.1"/>
    </source>
</evidence>
<evidence type="ECO:0000256" key="7">
    <source>
        <dbReference type="ARBA" id="ARBA00022691"/>
    </source>
</evidence>
<dbReference type="RefSeq" id="WP_288184077.1">
    <property type="nucleotide sequence ID" value="NZ_LT608335.1"/>
</dbReference>
<dbReference type="InterPro" id="IPR005814">
    <property type="entry name" value="Aminotrans_3"/>
</dbReference>
<feature type="binding site" evidence="11">
    <location>
        <position position="146"/>
    </location>
    <ligand>
        <name>substrate</name>
    </ligand>
</feature>
<dbReference type="UniPathway" id="UPA00078">
    <property type="reaction ID" value="UER00160"/>
</dbReference>
<keyword evidence="9 11" id="KW-0663">Pyridoxal phosphate</keyword>
<feature type="binding site" evidence="11">
    <location>
        <begin position="317"/>
        <end position="318"/>
    </location>
    <ligand>
        <name>pyridoxal 5'-phosphate</name>
        <dbReference type="ChEBI" id="CHEBI:597326"/>
    </ligand>
</feature>
<reference evidence="12" key="1">
    <citation type="submission" date="2016-08" db="EMBL/GenBank/DDBJ databases">
        <authorList>
            <person name="Seilhamer J.J."/>
        </authorList>
    </citation>
    <scope>NUCLEOTIDE SEQUENCE</scope>
    <source>
        <strain evidence="12">86</strain>
    </source>
</reference>
<dbReference type="InterPro" id="IPR049704">
    <property type="entry name" value="Aminotrans_3_PPA_site"/>
</dbReference>
<dbReference type="HAMAP" id="MF_00834">
    <property type="entry name" value="BioA"/>
    <property type="match status" value="1"/>
</dbReference>
<dbReference type="PROSITE" id="PS00600">
    <property type="entry name" value="AA_TRANSFER_CLASS_3"/>
    <property type="match status" value="1"/>
</dbReference>
<dbReference type="GO" id="GO:0004015">
    <property type="term" value="F:adenosylmethionine-8-amino-7-oxononanoate transaminase activity"/>
    <property type="evidence" value="ECO:0007669"/>
    <property type="project" value="UniProtKB-UniRule"/>
</dbReference>
<feature type="binding site" evidence="11">
    <location>
        <position position="316"/>
    </location>
    <ligand>
        <name>substrate</name>
    </ligand>
</feature>
<evidence type="ECO:0000256" key="3">
    <source>
        <dbReference type="ARBA" id="ARBA00011738"/>
    </source>
</evidence>
<feature type="binding site" evidence="11">
    <location>
        <position position="411"/>
    </location>
    <ligand>
        <name>substrate</name>
    </ligand>
</feature>
<dbReference type="PANTHER" id="PTHR42684:SF17">
    <property type="entry name" value="ADENOSYLMETHIONINE-8-AMINO-7-OXONONANOATE AMINOTRANSFERASE"/>
    <property type="match status" value="1"/>
</dbReference>
<proteinExistence type="inferred from homology"/>
<keyword evidence="8 11" id="KW-0093">Biotin biosynthesis</keyword>
<dbReference type="InterPro" id="IPR005815">
    <property type="entry name" value="BioA"/>
</dbReference>
<evidence type="ECO:0000256" key="2">
    <source>
        <dbReference type="ARBA" id="ARBA00004496"/>
    </source>
</evidence>
<evidence type="ECO:0000256" key="11">
    <source>
        <dbReference type="HAMAP-Rule" id="MF_00834"/>
    </source>
</evidence>
<dbReference type="Gene3D" id="3.90.1150.10">
    <property type="entry name" value="Aspartate Aminotransferase, domain 1"/>
    <property type="match status" value="1"/>
</dbReference>
<keyword evidence="4 11" id="KW-0963">Cytoplasm</keyword>
<organism evidence="12">
    <name type="scientific">uncultured Sporomusa sp</name>
    <dbReference type="NCBI Taxonomy" id="307249"/>
    <lineage>
        <taxon>Bacteria</taxon>
        <taxon>Bacillati</taxon>
        <taxon>Bacillota</taxon>
        <taxon>Negativicutes</taxon>
        <taxon>Selenomonadales</taxon>
        <taxon>Sporomusaceae</taxon>
        <taxon>Sporomusa</taxon>
        <taxon>environmental samples</taxon>
    </lineage>
</organism>
<keyword evidence="6 11" id="KW-0808">Transferase</keyword>
<feature type="site" description="Participates in the substrate recognition with KAPA and in a stacking interaction with the adenine ring of SAM" evidence="11">
    <location>
        <position position="16"/>
    </location>
</feature>
<dbReference type="PANTHER" id="PTHR42684">
    <property type="entry name" value="ADENOSYLMETHIONINE-8-AMINO-7-OXONONANOATE AMINOTRANSFERASE"/>
    <property type="match status" value="1"/>
</dbReference>
<dbReference type="Gene3D" id="3.40.640.10">
    <property type="entry name" value="Type I PLP-dependent aspartate aminotransferase-like (Major domain)"/>
    <property type="match status" value="1"/>
</dbReference>
<sequence length="460" mass="50435">MFPAELRDKQYVWHPFTQMQDWVSRPQKVIAAASGIKLIDTEGIEYYDGVSSLWVNLHGHRKAEIDQAIIDQLGKVAHSTLLGLANIPAAELAEQLVAIAPHGLNKVFYSDDGSTAVEVALKMAFQYWQHKGKPGKQKFIALEQAYHGDTVGTVSVGGIDLFHRVFKPLLFTPVHIPAPSCYHCKLSSDPATCGMQCAVRLEQVLAEHHQEIAGLVIEPLVQAAAGMIMSPPGYLAKVRDISRKYDILFIADEVATGFGRTGKMFACEHEAVAPDMMTLSKGITGGYMPLAATLTTDEIYNAFLGDYAAKKTFYHGHSYTGNPLACAAALANLRIFSEEKVIEGLHCRIDAAAAKLKAIARLEHVGDVRQCGLIVGIELMQDRSRKVPYRWDQAVGANVCEQARRLGLIIRPIGDVVIFMPPLASTVSEIEAMLDIIEYAIRETTETGSRECSSMQPTDL</sequence>
<gene>
    <name evidence="11 12" type="primary">bioA</name>
    <name evidence="12" type="ORF">KL86SPO_31059</name>
</gene>
<keyword evidence="5 11" id="KW-0032">Aminotransferase</keyword>
<dbReference type="GO" id="GO:0009102">
    <property type="term" value="P:biotin biosynthetic process"/>
    <property type="evidence" value="ECO:0007669"/>
    <property type="project" value="UniProtKB-UniRule"/>
</dbReference>
<evidence type="ECO:0000256" key="6">
    <source>
        <dbReference type="ARBA" id="ARBA00022679"/>
    </source>
</evidence>
<comment type="subcellular location">
    <subcellularLocation>
        <location evidence="2 11">Cytoplasm</location>
    </subcellularLocation>
</comment>
<protein>
    <recommendedName>
        <fullName evidence="11">Adenosylmethionine-8-amino-7-oxononanoate aminotransferase</fullName>
        <ecNumber evidence="11">2.6.1.62</ecNumber>
    </recommendedName>
    <alternativeName>
        <fullName evidence="11">7,8-diamino-pelargonic acid aminotransferase</fullName>
        <shortName evidence="11">DAPA AT</shortName>
        <shortName evidence="11">DAPA aminotransferase</shortName>
    </alternativeName>
    <alternativeName>
        <fullName evidence="11">7,8-diaminononanoate synthase</fullName>
        <shortName evidence="11">DANS</shortName>
    </alternativeName>
    <alternativeName>
        <fullName evidence="11">Diaminopelargonic acid synthase</fullName>
    </alternativeName>
</protein>
<comment type="subunit">
    <text evidence="3 11">Homodimer.</text>
</comment>
<dbReference type="GO" id="GO:0005737">
    <property type="term" value="C:cytoplasm"/>
    <property type="evidence" value="ECO:0007669"/>
    <property type="project" value="UniProtKB-SubCell"/>
</dbReference>
<dbReference type="InterPro" id="IPR015424">
    <property type="entry name" value="PyrdxlP-dep_Trfase"/>
</dbReference>
<keyword evidence="7 11" id="KW-0949">S-adenosyl-L-methionine</keyword>
<dbReference type="NCBIfam" id="TIGR00508">
    <property type="entry name" value="bioA"/>
    <property type="match status" value="1"/>
</dbReference>
<dbReference type="EC" id="2.6.1.62" evidence="11"/>
<comment type="catalytic activity">
    <reaction evidence="11">
        <text>(8S)-8-amino-7-oxononanoate + S-adenosyl-L-methionine = S-adenosyl-4-methylsulfanyl-2-oxobutanoate + (7R,8S)-7,8-diammoniononanoate</text>
        <dbReference type="Rhea" id="RHEA:16861"/>
        <dbReference type="ChEBI" id="CHEBI:16490"/>
        <dbReference type="ChEBI" id="CHEBI:59789"/>
        <dbReference type="ChEBI" id="CHEBI:149468"/>
        <dbReference type="ChEBI" id="CHEBI:149469"/>
        <dbReference type="EC" id="2.6.1.62"/>
    </reaction>
</comment>
<comment type="similarity">
    <text evidence="10 11">Belongs to the class-III pyridoxal-phosphate-dependent aminotransferase family. BioA subfamily.</text>
</comment>
<feature type="binding site" evidence="11">
    <location>
        <position position="252"/>
    </location>
    <ligand>
        <name>pyridoxal 5'-phosphate</name>
        <dbReference type="ChEBI" id="CHEBI:597326"/>
    </ligand>
</feature>
<evidence type="ECO:0000256" key="10">
    <source>
        <dbReference type="ARBA" id="ARBA00060970"/>
    </source>
</evidence>
<dbReference type="CDD" id="cd00610">
    <property type="entry name" value="OAT_like"/>
    <property type="match status" value="1"/>
</dbReference>
<accession>A0A212LTR4</accession>
<feature type="modified residue" description="N6-(pyridoxal phosphate)lysine" evidence="11">
    <location>
        <position position="281"/>
    </location>
</feature>
<comment type="pathway">
    <text evidence="11">Cofactor biosynthesis; biotin biosynthesis; 7,8-diaminononanoate from 8-amino-7-oxononanoate (SAM route): step 1/1.</text>
</comment>
<dbReference type="SUPFAM" id="SSF53383">
    <property type="entry name" value="PLP-dependent transferases"/>
    <property type="match status" value="1"/>
</dbReference>
<feature type="binding site" evidence="11">
    <location>
        <begin position="113"/>
        <end position="114"/>
    </location>
    <ligand>
        <name>pyridoxal 5'-phosphate</name>
        <dbReference type="ChEBI" id="CHEBI:597326"/>
    </ligand>
</feature>
<evidence type="ECO:0000256" key="9">
    <source>
        <dbReference type="ARBA" id="ARBA00022898"/>
    </source>
</evidence>
<dbReference type="FunFam" id="3.40.640.10:FF:000078">
    <property type="entry name" value="Adenosylmethionine-8-amino-7-oxononanoate aminotransferase"/>
    <property type="match status" value="1"/>
</dbReference>
<feature type="binding site" evidence="11">
    <location>
        <position position="281"/>
    </location>
    <ligand>
        <name>substrate</name>
    </ligand>
</feature>
<dbReference type="InterPro" id="IPR015422">
    <property type="entry name" value="PyrdxlP-dep_Trfase_small"/>
</dbReference>
<comment type="cofactor">
    <cofactor evidence="1 11">
        <name>pyridoxal 5'-phosphate</name>
        <dbReference type="ChEBI" id="CHEBI:597326"/>
    </cofactor>
</comment>
<dbReference type="InterPro" id="IPR015421">
    <property type="entry name" value="PyrdxlP-dep_Trfase_major"/>
</dbReference>
<dbReference type="EMBL" id="FMJE01000003">
    <property type="protein sequence ID" value="SCM80881.1"/>
    <property type="molecule type" value="Genomic_DNA"/>
</dbReference>
<dbReference type="Pfam" id="PF00202">
    <property type="entry name" value="Aminotran_3"/>
    <property type="match status" value="1"/>
</dbReference>
<dbReference type="AlphaFoldDB" id="A0A212LTR4"/>
<dbReference type="GO" id="GO:0030170">
    <property type="term" value="F:pyridoxal phosphate binding"/>
    <property type="evidence" value="ECO:0007669"/>
    <property type="project" value="UniProtKB-UniRule"/>
</dbReference>
<evidence type="ECO:0000256" key="1">
    <source>
        <dbReference type="ARBA" id="ARBA00001933"/>
    </source>
</evidence>
<comment type="caution">
    <text evidence="11">Lacks conserved residue(s) required for the propagation of feature annotation.</text>
</comment>